<dbReference type="Proteomes" id="UP000054197">
    <property type="component" value="Unassembled WGS sequence"/>
</dbReference>
<evidence type="ECO:0000256" key="2">
    <source>
        <dbReference type="ARBA" id="ARBA00022475"/>
    </source>
</evidence>
<feature type="transmembrane region" description="Helical" evidence="8">
    <location>
        <begin position="362"/>
        <end position="380"/>
    </location>
</feature>
<protein>
    <submittedName>
        <fullName evidence="10">C4-dicarboxylate ABC transporter permease</fullName>
    </submittedName>
</protein>
<evidence type="ECO:0000256" key="4">
    <source>
        <dbReference type="ARBA" id="ARBA00022692"/>
    </source>
</evidence>
<evidence type="ECO:0000256" key="3">
    <source>
        <dbReference type="ARBA" id="ARBA00022519"/>
    </source>
</evidence>
<proteinExistence type="predicted"/>
<comment type="caution">
    <text evidence="10">The sequence shown here is derived from an EMBL/GenBank/DDBJ whole genome shotgun (WGS) entry which is preliminary data.</text>
</comment>
<feature type="transmembrane region" description="Helical" evidence="8">
    <location>
        <begin position="224"/>
        <end position="245"/>
    </location>
</feature>
<keyword evidence="2" id="KW-1003">Cell membrane</keyword>
<feature type="transmembrane region" description="Helical" evidence="8">
    <location>
        <begin position="338"/>
        <end position="355"/>
    </location>
</feature>
<dbReference type="GO" id="GO:0022857">
    <property type="term" value="F:transmembrane transporter activity"/>
    <property type="evidence" value="ECO:0007669"/>
    <property type="project" value="UniProtKB-UniRule"/>
</dbReference>
<dbReference type="GO" id="GO:0005886">
    <property type="term" value="C:plasma membrane"/>
    <property type="evidence" value="ECO:0007669"/>
    <property type="project" value="UniProtKB-SubCell"/>
</dbReference>
<evidence type="ECO:0000256" key="5">
    <source>
        <dbReference type="ARBA" id="ARBA00022989"/>
    </source>
</evidence>
<evidence type="ECO:0000256" key="7">
    <source>
        <dbReference type="RuleBase" id="RU369079"/>
    </source>
</evidence>
<keyword evidence="7" id="KW-0813">Transport</keyword>
<keyword evidence="6 8" id="KW-0472">Membrane</keyword>
<feature type="transmembrane region" description="Helical" evidence="8">
    <location>
        <begin position="306"/>
        <end position="326"/>
    </location>
</feature>
<dbReference type="PANTHER" id="PTHR33362:SF3">
    <property type="entry name" value="SIALIC ACID TRAP TRANSPORTER PERMEASE PROTEIN SIAT"/>
    <property type="match status" value="1"/>
</dbReference>
<reference evidence="10 11" key="1">
    <citation type="submission" date="2015-09" db="EMBL/GenBank/DDBJ databases">
        <title>Genome sequence of ICMP 11288.</title>
        <authorList>
            <person name="Visnovsky S."/>
            <person name="Lu A."/>
            <person name="Panda P."/>
            <person name="Pitman A."/>
        </authorList>
    </citation>
    <scope>NUCLEOTIDE SEQUENCE [LARGE SCALE GENOMIC DNA]</scope>
    <source>
        <strain evidence="10 11">ICMP 11288</strain>
    </source>
</reference>
<accession>A0A0W0HCV2</accession>
<feature type="transmembrane region" description="Helical" evidence="8">
    <location>
        <begin position="61"/>
        <end position="81"/>
    </location>
</feature>
<name>A0A0W0HCV2_PSEFL</name>
<keyword evidence="4 8" id="KW-0812">Transmembrane</keyword>
<evidence type="ECO:0000313" key="10">
    <source>
        <dbReference type="EMBL" id="KTB58590.1"/>
    </source>
</evidence>
<dbReference type="PANTHER" id="PTHR33362">
    <property type="entry name" value="SIALIC ACID TRAP TRANSPORTER PERMEASE PROTEIN SIAT-RELATED"/>
    <property type="match status" value="1"/>
</dbReference>
<dbReference type="EMBL" id="LKEF01000050">
    <property type="protein sequence ID" value="KTB58590.1"/>
    <property type="molecule type" value="Genomic_DNA"/>
</dbReference>
<dbReference type="InterPro" id="IPR004681">
    <property type="entry name" value="TRAP_DctM"/>
</dbReference>
<evidence type="ECO:0000256" key="6">
    <source>
        <dbReference type="ARBA" id="ARBA00023136"/>
    </source>
</evidence>
<dbReference type="RefSeq" id="WP_058422002.1">
    <property type="nucleotide sequence ID" value="NZ_LKEF01000050.1"/>
</dbReference>
<evidence type="ECO:0000259" key="9">
    <source>
        <dbReference type="Pfam" id="PF06808"/>
    </source>
</evidence>
<dbReference type="Pfam" id="PF06808">
    <property type="entry name" value="DctM"/>
    <property type="match status" value="1"/>
</dbReference>
<comment type="function">
    <text evidence="7">Part of the tripartite ATP-independent periplasmic (TRAP) transport system.</text>
</comment>
<feature type="transmembrane region" description="Helical" evidence="8">
    <location>
        <begin position="180"/>
        <end position="203"/>
    </location>
</feature>
<comment type="subcellular location">
    <subcellularLocation>
        <location evidence="1 7">Cell inner membrane</location>
        <topology evidence="1 7">Multi-pass membrane protein</topology>
    </subcellularLocation>
</comment>
<feature type="domain" description="TRAP C4-dicarboxylate transport system permease DctM subunit" evidence="9">
    <location>
        <begin position="29"/>
        <end position="435"/>
    </location>
</feature>
<gene>
    <name evidence="10" type="ORF">AO063_29235</name>
</gene>
<keyword evidence="5 8" id="KW-1133">Transmembrane helix</keyword>
<keyword evidence="3 7" id="KW-0997">Cell inner membrane</keyword>
<evidence type="ECO:0000256" key="1">
    <source>
        <dbReference type="ARBA" id="ARBA00004429"/>
    </source>
</evidence>
<dbReference type="AlphaFoldDB" id="A0A0W0HCV2"/>
<dbReference type="InterPro" id="IPR010656">
    <property type="entry name" value="DctM"/>
</dbReference>
<evidence type="ECO:0000313" key="11">
    <source>
        <dbReference type="Proteomes" id="UP000054197"/>
    </source>
</evidence>
<evidence type="ECO:0000256" key="8">
    <source>
        <dbReference type="SAM" id="Phobius"/>
    </source>
</evidence>
<feature type="transmembrane region" description="Helical" evidence="8">
    <location>
        <begin position="141"/>
        <end position="168"/>
    </location>
</feature>
<feature type="transmembrane region" description="Helical" evidence="8">
    <location>
        <begin position="421"/>
        <end position="444"/>
    </location>
</feature>
<sequence>MGIAVIALASYILIIVIWSTVLKRGIAEAMVVGFLLICAFGQEQFFDIATEGMKAAFSEQVVFSALAFTFVGTLLAKTGIIDRQVAMLNSFLGRLPGGAGYVSTVGAALFGAIAHSGSSNAATVGTVTIPWMKKSQWPSHIAATLVAGNAGMGTVIPPSASFFILVGLGTVAPFITVEKLLLTMYGVSAWCLAWRLIVVYMFVRRFNIGKGKDNEVEPFRKTFAEGWWTVLIFMGIAIPILLTLGPLSDHLKGNLGAQAIKSVSIMVWMPVMLGVFTLILGWRKLPKSGTAWYELIASTAPRYREIGTTIVFAFAGGAALAALGLAEQLSEVLNGLDASPLVACIIVVVLVILVAGPLNSTATVATIGGIGFTVLVYAGINPYLAAGLILTASSTEGASPPGAAAIYIASGIAQVPPSQTFIPLIMLYVLPFILIGVGVGMGWLPVPT</sequence>
<feature type="transmembrane region" description="Helical" evidence="8">
    <location>
        <begin position="265"/>
        <end position="285"/>
    </location>
</feature>
<feature type="transmembrane region" description="Helical" evidence="8">
    <location>
        <begin position="29"/>
        <end position="49"/>
    </location>
</feature>
<organism evidence="10 11">
    <name type="scientific">Pseudomonas fluorescens ICMP 11288</name>
    <dbReference type="NCBI Taxonomy" id="1198309"/>
    <lineage>
        <taxon>Bacteria</taxon>
        <taxon>Pseudomonadati</taxon>
        <taxon>Pseudomonadota</taxon>
        <taxon>Gammaproteobacteria</taxon>
        <taxon>Pseudomonadales</taxon>
        <taxon>Pseudomonadaceae</taxon>
        <taxon>Pseudomonas</taxon>
    </lineage>
</organism>